<evidence type="ECO:0000313" key="2">
    <source>
        <dbReference type="EMBL" id="KAF5934542.1"/>
    </source>
</evidence>
<sequence length="78" mass="9367">MVYCNERHTYMHHLIEIDHFFHIILTRKTSRRECSCSETIIRTQFQNSGTIHERNRDPHPPSPPKPRLPLRMHLPTLP</sequence>
<evidence type="ECO:0000313" key="3">
    <source>
        <dbReference type="Proteomes" id="UP000593564"/>
    </source>
</evidence>
<organism evidence="2 3">
    <name type="scientific">Camellia sinensis</name>
    <name type="common">Tea plant</name>
    <name type="synonym">Thea sinensis</name>
    <dbReference type="NCBI Taxonomy" id="4442"/>
    <lineage>
        <taxon>Eukaryota</taxon>
        <taxon>Viridiplantae</taxon>
        <taxon>Streptophyta</taxon>
        <taxon>Embryophyta</taxon>
        <taxon>Tracheophyta</taxon>
        <taxon>Spermatophyta</taxon>
        <taxon>Magnoliopsida</taxon>
        <taxon>eudicotyledons</taxon>
        <taxon>Gunneridae</taxon>
        <taxon>Pentapetalae</taxon>
        <taxon>asterids</taxon>
        <taxon>Ericales</taxon>
        <taxon>Theaceae</taxon>
        <taxon>Camellia</taxon>
    </lineage>
</organism>
<reference evidence="2 3" key="2">
    <citation type="submission" date="2020-07" db="EMBL/GenBank/DDBJ databases">
        <title>Genome assembly of wild tea tree DASZ reveals pedigree and selection history of tea varieties.</title>
        <authorList>
            <person name="Zhang W."/>
        </authorList>
    </citation>
    <scope>NUCLEOTIDE SEQUENCE [LARGE SCALE GENOMIC DNA]</scope>
    <source>
        <strain evidence="3">cv. G240</strain>
        <tissue evidence="2">Leaf</tissue>
    </source>
</reference>
<dbReference type="EMBL" id="JACBKZ010000014">
    <property type="protein sequence ID" value="KAF5934542.1"/>
    <property type="molecule type" value="Genomic_DNA"/>
</dbReference>
<reference evidence="3" key="1">
    <citation type="journal article" date="2020" name="Nat. Commun.">
        <title>Genome assembly of wild tea tree DASZ reveals pedigree and selection history of tea varieties.</title>
        <authorList>
            <person name="Zhang W."/>
            <person name="Zhang Y."/>
            <person name="Qiu H."/>
            <person name="Guo Y."/>
            <person name="Wan H."/>
            <person name="Zhang X."/>
            <person name="Scossa F."/>
            <person name="Alseekh S."/>
            <person name="Zhang Q."/>
            <person name="Wang P."/>
            <person name="Xu L."/>
            <person name="Schmidt M.H."/>
            <person name="Jia X."/>
            <person name="Li D."/>
            <person name="Zhu A."/>
            <person name="Guo F."/>
            <person name="Chen W."/>
            <person name="Ni D."/>
            <person name="Usadel B."/>
            <person name="Fernie A.R."/>
            <person name="Wen W."/>
        </authorList>
    </citation>
    <scope>NUCLEOTIDE SEQUENCE [LARGE SCALE GENOMIC DNA]</scope>
    <source>
        <strain evidence="3">cv. G240</strain>
    </source>
</reference>
<keyword evidence="3" id="KW-1185">Reference proteome</keyword>
<dbReference type="Proteomes" id="UP000593564">
    <property type="component" value="Unassembled WGS sequence"/>
</dbReference>
<dbReference type="AlphaFoldDB" id="A0A7J7G1K6"/>
<name>A0A7J7G1K6_CAMSI</name>
<gene>
    <name evidence="2" type="ORF">HYC85_030713</name>
</gene>
<evidence type="ECO:0000256" key="1">
    <source>
        <dbReference type="SAM" id="MobiDB-lite"/>
    </source>
</evidence>
<protein>
    <submittedName>
        <fullName evidence="2">Uncharacterized protein</fullName>
    </submittedName>
</protein>
<proteinExistence type="predicted"/>
<feature type="region of interest" description="Disordered" evidence="1">
    <location>
        <begin position="45"/>
        <end position="78"/>
    </location>
</feature>
<accession>A0A7J7G1K6</accession>
<comment type="caution">
    <text evidence="2">The sequence shown here is derived from an EMBL/GenBank/DDBJ whole genome shotgun (WGS) entry which is preliminary data.</text>
</comment>